<dbReference type="AlphaFoldDB" id="A0A133USX9"/>
<protein>
    <submittedName>
        <fullName evidence="1">Uncharacterized protein</fullName>
    </submittedName>
</protein>
<organism evidence="1 2">
    <name type="scientific">candidate division MSBL1 archaeon SCGC-AAA259I09</name>
    <dbReference type="NCBI Taxonomy" id="1698267"/>
    <lineage>
        <taxon>Archaea</taxon>
        <taxon>Methanobacteriati</taxon>
        <taxon>Methanobacteriota</taxon>
        <taxon>candidate division MSBL1</taxon>
    </lineage>
</organism>
<evidence type="ECO:0000313" key="2">
    <source>
        <dbReference type="Proteomes" id="UP000070463"/>
    </source>
</evidence>
<reference evidence="1 2" key="1">
    <citation type="journal article" date="2016" name="Sci. Rep.">
        <title>Metabolic traits of an uncultured archaeal lineage -MSBL1- from brine pools of the Red Sea.</title>
        <authorList>
            <person name="Mwirichia R."/>
            <person name="Alam I."/>
            <person name="Rashid M."/>
            <person name="Vinu M."/>
            <person name="Ba-Alawi W."/>
            <person name="Anthony Kamau A."/>
            <person name="Kamanda Ngugi D."/>
            <person name="Goker M."/>
            <person name="Klenk H.P."/>
            <person name="Bajic V."/>
            <person name="Stingl U."/>
        </authorList>
    </citation>
    <scope>NUCLEOTIDE SEQUENCE [LARGE SCALE GENOMIC DNA]</scope>
    <source>
        <strain evidence="1">SCGC-AAA259I09</strain>
    </source>
</reference>
<proteinExistence type="predicted"/>
<sequence>MRVWAFGKPEKKKHYELPSEHFRLLPAERRKCCRLQRKLEKRKHLRILREDKGEEPGREDSNDSG</sequence>
<comment type="caution">
    <text evidence="1">The sequence shown here is derived from an EMBL/GenBank/DDBJ whole genome shotgun (WGS) entry which is preliminary data.</text>
</comment>
<dbReference type="Proteomes" id="UP000070463">
    <property type="component" value="Unassembled WGS sequence"/>
</dbReference>
<dbReference type="EMBL" id="LHXR01000035">
    <property type="protein sequence ID" value="KXA97308.1"/>
    <property type="molecule type" value="Genomic_DNA"/>
</dbReference>
<evidence type="ECO:0000313" key="1">
    <source>
        <dbReference type="EMBL" id="KXA97308.1"/>
    </source>
</evidence>
<name>A0A133USX9_9EURY</name>
<keyword evidence="2" id="KW-1185">Reference proteome</keyword>
<accession>A0A133USX9</accession>
<gene>
    <name evidence="1" type="ORF">AKJ37_03245</name>
</gene>